<accession>A0ABP6KF56</accession>
<dbReference type="EMBL" id="BAAAWD010000007">
    <property type="protein sequence ID" value="GAA3007364.1"/>
    <property type="molecule type" value="Genomic_DNA"/>
</dbReference>
<feature type="signal peptide" evidence="1">
    <location>
        <begin position="1"/>
        <end position="22"/>
    </location>
</feature>
<sequence length="132" mass="13614">MAQTTAALLVLASLLSGGTVNGGTAAGGTPQASPERVRVSAQTAAPNLRACYDGNCKLTIRKTVRFRVNPRFGVTRLSISFTSNFIRVKGTGPGVSGQTMFGMGGSGTVNGIKVRLVSLSGSKAVLRLSTKR</sequence>
<evidence type="ECO:0000313" key="2">
    <source>
        <dbReference type="EMBL" id="GAA3007364.1"/>
    </source>
</evidence>
<comment type="caution">
    <text evidence="2">The sequence shown here is derived from an EMBL/GenBank/DDBJ whole genome shotgun (WGS) entry which is preliminary data.</text>
</comment>
<evidence type="ECO:0000256" key="1">
    <source>
        <dbReference type="SAM" id="SignalP"/>
    </source>
</evidence>
<keyword evidence="3" id="KW-1185">Reference proteome</keyword>
<name>A0ABP6KF56_9ACTN</name>
<dbReference type="RefSeq" id="WP_344894988.1">
    <property type="nucleotide sequence ID" value="NZ_BAAAWD010000007.1"/>
</dbReference>
<gene>
    <name evidence="2" type="ORF">GCM10017559_31850</name>
</gene>
<organism evidence="2 3">
    <name type="scientific">Streptosporangium longisporum</name>
    <dbReference type="NCBI Taxonomy" id="46187"/>
    <lineage>
        <taxon>Bacteria</taxon>
        <taxon>Bacillati</taxon>
        <taxon>Actinomycetota</taxon>
        <taxon>Actinomycetes</taxon>
        <taxon>Streptosporangiales</taxon>
        <taxon>Streptosporangiaceae</taxon>
        <taxon>Streptosporangium</taxon>
    </lineage>
</organism>
<feature type="chain" id="PRO_5046224314" evidence="1">
    <location>
        <begin position="23"/>
        <end position="132"/>
    </location>
</feature>
<dbReference type="Proteomes" id="UP001499930">
    <property type="component" value="Unassembled WGS sequence"/>
</dbReference>
<evidence type="ECO:0000313" key="3">
    <source>
        <dbReference type="Proteomes" id="UP001499930"/>
    </source>
</evidence>
<proteinExistence type="predicted"/>
<keyword evidence="1" id="KW-0732">Signal</keyword>
<protein>
    <submittedName>
        <fullName evidence="2">Uncharacterized protein</fullName>
    </submittedName>
</protein>
<reference evidence="3" key="1">
    <citation type="journal article" date="2019" name="Int. J. Syst. Evol. Microbiol.">
        <title>The Global Catalogue of Microorganisms (GCM) 10K type strain sequencing project: providing services to taxonomists for standard genome sequencing and annotation.</title>
        <authorList>
            <consortium name="The Broad Institute Genomics Platform"/>
            <consortium name="The Broad Institute Genome Sequencing Center for Infectious Disease"/>
            <person name="Wu L."/>
            <person name="Ma J."/>
        </authorList>
    </citation>
    <scope>NUCLEOTIDE SEQUENCE [LARGE SCALE GENOMIC DNA]</scope>
    <source>
        <strain evidence="3">JCM 3106</strain>
    </source>
</reference>